<dbReference type="PROSITE" id="PS51382">
    <property type="entry name" value="SPX"/>
    <property type="match status" value="1"/>
</dbReference>
<dbReference type="PROSITE" id="PS50089">
    <property type="entry name" value="ZF_RING_2"/>
    <property type="match status" value="1"/>
</dbReference>
<evidence type="ECO:0000259" key="6">
    <source>
        <dbReference type="PROSITE" id="PS51382"/>
    </source>
</evidence>
<dbReference type="PROSITE" id="PS00518">
    <property type="entry name" value="ZF_RING_1"/>
    <property type="match status" value="1"/>
</dbReference>
<dbReference type="InterPro" id="IPR004331">
    <property type="entry name" value="SPX_dom"/>
</dbReference>
<dbReference type="PANTHER" id="PTHR23327">
    <property type="entry name" value="RING FINGER PROTEIN 127"/>
    <property type="match status" value="1"/>
</dbReference>
<gene>
    <name evidence="7" type="ORF">B0T17DRAFT_544517</name>
</gene>
<dbReference type="GO" id="GO:0008270">
    <property type="term" value="F:zinc ion binding"/>
    <property type="evidence" value="ECO:0007669"/>
    <property type="project" value="UniProtKB-KW"/>
</dbReference>
<evidence type="ECO:0000256" key="2">
    <source>
        <dbReference type="ARBA" id="ARBA00022771"/>
    </source>
</evidence>
<dbReference type="SUPFAM" id="SSF57850">
    <property type="entry name" value="RING/U-box"/>
    <property type="match status" value="1"/>
</dbReference>
<proteinExistence type="predicted"/>
<evidence type="ECO:0000256" key="3">
    <source>
        <dbReference type="ARBA" id="ARBA00022833"/>
    </source>
</evidence>
<dbReference type="Proteomes" id="UP001174934">
    <property type="component" value="Unassembled WGS sequence"/>
</dbReference>
<keyword evidence="2 4" id="KW-0863">Zinc-finger</keyword>
<dbReference type="EMBL" id="JAULSR010000010">
    <property type="protein sequence ID" value="KAK0610430.1"/>
    <property type="molecule type" value="Genomic_DNA"/>
</dbReference>
<dbReference type="InterPro" id="IPR013083">
    <property type="entry name" value="Znf_RING/FYVE/PHD"/>
</dbReference>
<keyword evidence="3" id="KW-0862">Zinc</keyword>
<dbReference type="SMART" id="SM00184">
    <property type="entry name" value="RING"/>
    <property type="match status" value="1"/>
</dbReference>
<protein>
    <submittedName>
        <fullName evidence="7">SPX domain-containing protein</fullName>
    </submittedName>
</protein>
<reference evidence="7" key="1">
    <citation type="submission" date="2023-06" db="EMBL/GenBank/DDBJ databases">
        <title>Genome-scale phylogeny and comparative genomics of the fungal order Sordariales.</title>
        <authorList>
            <consortium name="Lawrence Berkeley National Laboratory"/>
            <person name="Hensen N."/>
            <person name="Bonometti L."/>
            <person name="Westerberg I."/>
            <person name="Brannstrom I.O."/>
            <person name="Guillou S."/>
            <person name="Cros-Aarteil S."/>
            <person name="Calhoun S."/>
            <person name="Haridas S."/>
            <person name="Kuo A."/>
            <person name="Mondo S."/>
            <person name="Pangilinan J."/>
            <person name="Riley R."/>
            <person name="LaButti K."/>
            <person name="Andreopoulos B."/>
            <person name="Lipzen A."/>
            <person name="Chen C."/>
            <person name="Yanf M."/>
            <person name="Daum C."/>
            <person name="Ng V."/>
            <person name="Clum A."/>
            <person name="Steindorff A."/>
            <person name="Ohm R."/>
            <person name="Martin F."/>
            <person name="Silar P."/>
            <person name="Natvig D."/>
            <person name="Lalanne C."/>
            <person name="Gautier V."/>
            <person name="Ament-velasquez S.L."/>
            <person name="Kruys A."/>
            <person name="Hutchinson M.I."/>
            <person name="Powell A.J."/>
            <person name="Barry K."/>
            <person name="Miller A.N."/>
            <person name="Grigoriev I.V."/>
            <person name="Debuchy R."/>
            <person name="Gladieux P."/>
            <person name="Thoren M.H."/>
            <person name="Johannesson H."/>
        </authorList>
    </citation>
    <scope>NUCLEOTIDE SEQUENCE</scope>
    <source>
        <strain evidence="7">SMH3391-2</strain>
    </source>
</reference>
<organism evidence="7 8">
    <name type="scientific">Bombardia bombarda</name>
    <dbReference type="NCBI Taxonomy" id="252184"/>
    <lineage>
        <taxon>Eukaryota</taxon>
        <taxon>Fungi</taxon>
        <taxon>Dikarya</taxon>
        <taxon>Ascomycota</taxon>
        <taxon>Pezizomycotina</taxon>
        <taxon>Sordariomycetes</taxon>
        <taxon>Sordariomycetidae</taxon>
        <taxon>Sordariales</taxon>
        <taxon>Lasiosphaeriaceae</taxon>
        <taxon>Bombardia</taxon>
    </lineage>
</organism>
<feature type="domain" description="RING-type" evidence="5">
    <location>
        <begin position="327"/>
        <end position="366"/>
    </location>
</feature>
<dbReference type="InterPro" id="IPR001841">
    <property type="entry name" value="Znf_RING"/>
</dbReference>
<comment type="caution">
    <text evidence="7">The sequence shown here is derived from an EMBL/GenBank/DDBJ whole genome shotgun (WGS) entry which is preliminary data.</text>
</comment>
<dbReference type="PANTHER" id="PTHR23327:SF51">
    <property type="entry name" value="TRANSCRIPTIONAL REGULATOR OF YEAST FORM ADHERENCE 3"/>
    <property type="match status" value="1"/>
</dbReference>
<dbReference type="InterPro" id="IPR018957">
    <property type="entry name" value="Znf_C3HC4_RING-type"/>
</dbReference>
<evidence type="ECO:0000259" key="5">
    <source>
        <dbReference type="PROSITE" id="PS50089"/>
    </source>
</evidence>
<name>A0AA39U2J7_9PEZI</name>
<dbReference type="Pfam" id="PF03105">
    <property type="entry name" value="SPX"/>
    <property type="match status" value="1"/>
</dbReference>
<evidence type="ECO:0000313" key="7">
    <source>
        <dbReference type="EMBL" id="KAK0610430.1"/>
    </source>
</evidence>
<keyword evidence="8" id="KW-1185">Reference proteome</keyword>
<keyword evidence="1" id="KW-0479">Metal-binding</keyword>
<evidence type="ECO:0000256" key="1">
    <source>
        <dbReference type="ARBA" id="ARBA00022723"/>
    </source>
</evidence>
<accession>A0AA39U2J7</accession>
<feature type="domain" description="SPX" evidence="6">
    <location>
        <begin position="1"/>
        <end position="291"/>
    </location>
</feature>
<dbReference type="Gene3D" id="3.30.40.10">
    <property type="entry name" value="Zinc/RING finger domain, C3HC4 (zinc finger)"/>
    <property type="match status" value="1"/>
</dbReference>
<evidence type="ECO:0000313" key="8">
    <source>
        <dbReference type="Proteomes" id="UP001174934"/>
    </source>
</evidence>
<dbReference type="InterPro" id="IPR017907">
    <property type="entry name" value="Znf_RING_CS"/>
</dbReference>
<dbReference type="Pfam" id="PF00097">
    <property type="entry name" value="zf-C3HC4"/>
    <property type="match status" value="1"/>
</dbReference>
<dbReference type="AlphaFoldDB" id="A0AA39U2J7"/>
<sequence>MKFGHAFKEALEGESYPSHWVERAIPYRQLKKVLGKVCEELTKNGYDPDTLHKLLAARNAEYSLMADGSPLLQPKLVVRPALNAPGSLASDSLAKLRALAEPVESPLDPTGPADPDHDEQCGWVKIPLDSDAKFFSILQTDVSELDSLQSQECQSMNDDICILGSEISLVAKPHKGLIRLSKSDLYRWREIFELYLAAQVFFSTTEAAGGSRNSGKARKQLIWFQDEVNRRKLPHKFKLEASAAAYQRFLSLNATLLQNLQFQELNQTAITKIIKKFDKQTSLGVKAEFPKVMNSANFIVESIAKGICAQLSREVLVIVPQIVDYTCTICLSLCWLPIRLDCDHIFCIRCMIKMQNRNKQQCPLCRANTVQLATEAHIDEELMSFLERWFPKETKEKQAYNEIERRKELLGDIYTDTHTPCIIM</sequence>
<evidence type="ECO:0000256" key="4">
    <source>
        <dbReference type="PROSITE-ProRule" id="PRU00175"/>
    </source>
</evidence>